<comment type="similarity">
    <text evidence="1 4">Belongs to the peptidase A1 family.</text>
</comment>
<organism evidence="6 7">
    <name type="scientific">Trematosphaeria pertusa</name>
    <dbReference type="NCBI Taxonomy" id="390896"/>
    <lineage>
        <taxon>Eukaryota</taxon>
        <taxon>Fungi</taxon>
        <taxon>Dikarya</taxon>
        <taxon>Ascomycota</taxon>
        <taxon>Pezizomycotina</taxon>
        <taxon>Dothideomycetes</taxon>
        <taxon>Pleosporomycetidae</taxon>
        <taxon>Pleosporales</taxon>
        <taxon>Massarineae</taxon>
        <taxon>Trematosphaeriaceae</taxon>
        <taxon>Trematosphaeria</taxon>
    </lineage>
</organism>
<dbReference type="InterPro" id="IPR001969">
    <property type="entry name" value="Aspartic_peptidase_AS"/>
</dbReference>
<feature type="active site" evidence="3">
    <location>
        <position position="343"/>
    </location>
</feature>
<dbReference type="AlphaFoldDB" id="A0A6A6IHY3"/>
<dbReference type="PRINTS" id="PR00792">
    <property type="entry name" value="PEPSIN"/>
</dbReference>
<dbReference type="Gene3D" id="2.40.70.10">
    <property type="entry name" value="Acid Proteases"/>
    <property type="match status" value="2"/>
</dbReference>
<dbReference type="Proteomes" id="UP000800094">
    <property type="component" value="Unassembled WGS sequence"/>
</dbReference>
<evidence type="ECO:0000313" key="6">
    <source>
        <dbReference type="EMBL" id="KAF2250225.1"/>
    </source>
</evidence>
<keyword evidence="4 6" id="KW-0645">Protease</keyword>
<dbReference type="GeneID" id="54579126"/>
<keyword evidence="4" id="KW-0378">Hydrolase</keyword>
<dbReference type="PANTHER" id="PTHR47966">
    <property type="entry name" value="BETA-SITE APP-CLEAVING ENZYME, ISOFORM A-RELATED"/>
    <property type="match status" value="1"/>
</dbReference>
<dbReference type="PROSITE" id="PS00141">
    <property type="entry name" value="ASP_PROTEASE"/>
    <property type="match status" value="2"/>
</dbReference>
<dbReference type="InterPro" id="IPR021109">
    <property type="entry name" value="Peptidase_aspartic_dom_sf"/>
</dbReference>
<dbReference type="GO" id="GO:0006508">
    <property type="term" value="P:proteolysis"/>
    <property type="evidence" value="ECO:0007669"/>
    <property type="project" value="UniProtKB-KW"/>
</dbReference>
<evidence type="ECO:0000256" key="4">
    <source>
        <dbReference type="RuleBase" id="RU000454"/>
    </source>
</evidence>
<keyword evidence="7" id="KW-1185">Reference proteome</keyword>
<dbReference type="InterPro" id="IPR001461">
    <property type="entry name" value="Aspartic_peptidase_A1"/>
</dbReference>
<dbReference type="PROSITE" id="PS51767">
    <property type="entry name" value="PEPTIDASE_A1"/>
    <property type="match status" value="1"/>
</dbReference>
<reference evidence="6" key="1">
    <citation type="journal article" date="2020" name="Stud. Mycol.">
        <title>101 Dothideomycetes genomes: a test case for predicting lifestyles and emergence of pathogens.</title>
        <authorList>
            <person name="Haridas S."/>
            <person name="Albert R."/>
            <person name="Binder M."/>
            <person name="Bloem J."/>
            <person name="Labutti K."/>
            <person name="Salamov A."/>
            <person name="Andreopoulos B."/>
            <person name="Baker S."/>
            <person name="Barry K."/>
            <person name="Bills G."/>
            <person name="Bluhm B."/>
            <person name="Cannon C."/>
            <person name="Castanera R."/>
            <person name="Culley D."/>
            <person name="Daum C."/>
            <person name="Ezra D."/>
            <person name="Gonzalez J."/>
            <person name="Henrissat B."/>
            <person name="Kuo A."/>
            <person name="Liang C."/>
            <person name="Lipzen A."/>
            <person name="Lutzoni F."/>
            <person name="Magnuson J."/>
            <person name="Mondo S."/>
            <person name="Nolan M."/>
            <person name="Ohm R."/>
            <person name="Pangilinan J."/>
            <person name="Park H.-J."/>
            <person name="Ramirez L."/>
            <person name="Alfaro M."/>
            <person name="Sun H."/>
            <person name="Tritt A."/>
            <person name="Yoshinaga Y."/>
            <person name="Zwiers L.-H."/>
            <person name="Turgeon B."/>
            <person name="Goodwin S."/>
            <person name="Spatafora J."/>
            <person name="Crous P."/>
            <person name="Grigoriev I."/>
        </authorList>
    </citation>
    <scope>NUCLEOTIDE SEQUENCE</scope>
    <source>
        <strain evidence="6">CBS 122368</strain>
    </source>
</reference>
<dbReference type="GO" id="GO:0000324">
    <property type="term" value="C:fungal-type vacuole"/>
    <property type="evidence" value="ECO:0007669"/>
    <property type="project" value="TreeGrafter"/>
</dbReference>
<dbReference type="PANTHER" id="PTHR47966:SF47">
    <property type="entry name" value="ENDOPEPTIDASE, PUTATIVE (AFU_ORTHOLOGUE AFUA_3G01220)-RELATED"/>
    <property type="match status" value="1"/>
</dbReference>
<evidence type="ECO:0000313" key="7">
    <source>
        <dbReference type="Proteomes" id="UP000800094"/>
    </source>
</evidence>
<dbReference type="EMBL" id="ML987194">
    <property type="protein sequence ID" value="KAF2250225.1"/>
    <property type="molecule type" value="Genomic_DNA"/>
</dbReference>
<dbReference type="CDD" id="cd05471">
    <property type="entry name" value="pepsin_like"/>
    <property type="match status" value="1"/>
</dbReference>
<evidence type="ECO:0000256" key="1">
    <source>
        <dbReference type="ARBA" id="ARBA00007447"/>
    </source>
</evidence>
<feature type="active site" evidence="3">
    <location>
        <position position="112"/>
    </location>
</feature>
<dbReference type="Pfam" id="PF00026">
    <property type="entry name" value="Asp"/>
    <property type="match status" value="1"/>
</dbReference>
<keyword evidence="2 4" id="KW-0064">Aspartyl protease</keyword>
<evidence type="ECO:0000256" key="2">
    <source>
        <dbReference type="ARBA" id="ARBA00022750"/>
    </source>
</evidence>
<feature type="domain" description="Peptidase A1" evidence="5">
    <location>
        <begin position="96"/>
        <end position="455"/>
    </location>
</feature>
<accession>A0A6A6IHY3</accession>
<name>A0A6A6IHY3_9PLEO</name>
<sequence length="459" mass="48801">MRFPISAAFLFIHSIRHVHSLEGRAPSRIAITSHVLPLVAAPHPHPILPSSQHLHKRRNGIISILNVSNLDDDETVREDELADIQQDVLTLGGRVYMTNITLASQPYTVVIDTGSSDTWIASSTFQCVSRFSSAVLSQPACGFGALFDKDESKTYVKIPTHTFGVSYTDGEFLTGEMGTEVLGIGGAEDGGQGEGLEVRQTIGVVEQGWWMGDRISSGLMGLAYPTLASNVRDLNYTSVVFSLFEGGTVPPVFSLALSRPTKENPVAGGLLAIGGIPDIPHDGDFVSVPIRPIISNTYAFYSVPVDGFDITPPTPTPRHRAARQQPQTGLTNASNAGLNMIIDSGSSLLYIPDSTADYIASLFSPRAVFAPSSNTYLVPCSASAPRVGVIIGGKSFWMHEDDLMNRGPGAVGTGGIGICTLAVQRQGAGDAVLGDSWLKGVLAVFDVGANEMRFSGREG</sequence>
<dbReference type="GO" id="GO:0004190">
    <property type="term" value="F:aspartic-type endopeptidase activity"/>
    <property type="evidence" value="ECO:0007669"/>
    <property type="project" value="UniProtKB-KW"/>
</dbReference>
<proteinExistence type="inferred from homology"/>
<gene>
    <name evidence="6" type="ORF">BU26DRAFT_483117</name>
</gene>
<protein>
    <submittedName>
        <fullName evidence="6">Acid protease</fullName>
    </submittedName>
</protein>
<dbReference type="InterPro" id="IPR034164">
    <property type="entry name" value="Pepsin-like_dom"/>
</dbReference>
<dbReference type="OrthoDB" id="15189at2759"/>
<dbReference type="InterPro" id="IPR033121">
    <property type="entry name" value="PEPTIDASE_A1"/>
</dbReference>
<evidence type="ECO:0000259" key="5">
    <source>
        <dbReference type="PROSITE" id="PS51767"/>
    </source>
</evidence>
<dbReference type="RefSeq" id="XP_033685229.1">
    <property type="nucleotide sequence ID" value="XM_033825796.1"/>
</dbReference>
<dbReference type="SUPFAM" id="SSF50630">
    <property type="entry name" value="Acid proteases"/>
    <property type="match status" value="1"/>
</dbReference>
<evidence type="ECO:0000256" key="3">
    <source>
        <dbReference type="PIRSR" id="PIRSR601461-1"/>
    </source>
</evidence>